<dbReference type="EMBL" id="CM001887">
    <property type="protein sequence ID" value="EOY32409.1"/>
    <property type="molecule type" value="Genomic_DNA"/>
</dbReference>
<protein>
    <submittedName>
        <fullName evidence="2">Uncharacterized protein</fullName>
    </submittedName>
</protein>
<dbReference type="STRING" id="3641.A0A061GYX7"/>
<evidence type="ECO:0000313" key="3">
    <source>
        <dbReference type="Proteomes" id="UP000026915"/>
    </source>
</evidence>
<dbReference type="Pfam" id="PF00428">
    <property type="entry name" value="Ribosomal_60s"/>
    <property type="match status" value="1"/>
</dbReference>
<dbReference type="OMA" id="QERCIEQ"/>
<dbReference type="Proteomes" id="UP000026915">
    <property type="component" value="Chromosome 9"/>
</dbReference>
<evidence type="ECO:0000256" key="1">
    <source>
        <dbReference type="SAM" id="MobiDB-lite"/>
    </source>
</evidence>
<dbReference type="PANTHER" id="PTHR45696:SF43">
    <property type="entry name" value="RIBOSOMAL PROTEIN L12 FAMILY"/>
    <property type="match status" value="1"/>
</dbReference>
<feature type="region of interest" description="Disordered" evidence="1">
    <location>
        <begin position="61"/>
        <end position="80"/>
    </location>
</feature>
<sequence length="80" mass="8656">MQERCIEQKLMPSLFAKLLEGKSIDGLVMNVNFGGGVALVAVVTSVDVGFNAAIIASTVEKKKEDEKEESDDDMGFSLFN</sequence>
<gene>
    <name evidence="2" type="ORF">TCM_040313</name>
</gene>
<evidence type="ECO:0000313" key="2">
    <source>
        <dbReference type="EMBL" id="EOY32409.1"/>
    </source>
</evidence>
<organism evidence="2 3">
    <name type="scientific">Theobroma cacao</name>
    <name type="common">Cacao</name>
    <name type="synonym">Cocoa</name>
    <dbReference type="NCBI Taxonomy" id="3641"/>
    <lineage>
        <taxon>Eukaryota</taxon>
        <taxon>Viridiplantae</taxon>
        <taxon>Streptophyta</taxon>
        <taxon>Embryophyta</taxon>
        <taxon>Tracheophyta</taxon>
        <taxon>Spermatophyta</taxon>
        <taxon>Magnoliopsida</taxon>
        <taxon>eudicotyledons</taxon>
        <taxon>Gunneridae</taxon>
        <taxon>Pentapetalae</taxon>
        <taxon>rosids</taxon>
        <taxon>malvids</taxon>
        <taxon>Malvales</taxon>
        <taxon>Malvaceae</taxon>
        <taxon>Byttnerioideae</taxon>
        <taxon>Theobroma</taxon>
    </lineage>
</organism>
<proteinExistence type="predicted"/>
<dbReference type="HOGENOM" id="CLU_2594650_0_0_1"/>
<reference evidence="2 3" key="1">
    <citation type="journal article" date="2013" name="Genome Biol.">
        <title>The genome sequence of the most widely cultivated cacao type and its use to identify candidate genes regulating pod color.</title>
        <authorList>
            <person name="Motamayor J.C."/>
            <person name="Mockaitis K."/>
            <person name="Schmutz J."/>
            <person name="Haiminen N."/>
            <person name="Iii D.L."/>
            <person name="Cornejo O."/>
            <person name="Findley S.D."/>
            <person name="Zheng P."/>
            <person name="Utro F."/>
            <person name="Royaert S."/>
            <person name="Saski C."/>
            <person name="Jenkins J."/>
            <person name="Podicheti R."/>
            <person name="Zhao M."/>
            <person name="Scheffler B.E."/>
            <person name="Stack J.C."/>
            <person name="Feltus F.A."/>
            <person name="Mustiga G.M."/>
            <person name="Amores F."/>
            <person name="Phillips W."/>
            <person name="Marelli J.P."/>
            <person name="May G.D."/>
            <person name="Shapiro H."/>
            <person name="Ma J."/>
            <person name="Bustamante C.D."/>
            <person name="Schnell R.J."/>
            <person name="Main D."/>
            <person name="Gilbert D."/>
            <person name="Parida L."/>
            <person name="Kuhn D.N."/>
        </authorList>
    </citation>
    <scope>NUCLEOTIDE SEQUENCE [LARGE SCALE GENOMIC DNA]</scope>
    <source>
        <strain evidence="3">cv. Matina 1-6</strain>
    </source>
</reference>
<dbReference type="Gramene" id="EOY32409">
    <property type="protein sequence ID" value="EOY32409"/>
    <property type="gene ID" value="TCM_040313"/>
</dbReference>
<dbReference type="AlphaFoldDB" id="A0A061GYX7"/>
<dbReference type="PANTHER" id="PTHR45696">
    <property type="entry name" value="60S ACIDIC RIBOSOMAL PROTEIN P1"/>
    <property type="match status" value="1"/>
</dbReference>
<keyword evidence="3" id="KW-1185">Reference proteome</keyword>
<name>A0A061GYX7_THECC</name>
<accession>A0A061GYX7</accession>
<dbReference type="InParanoid" id="A0A061GYX7"/>